<name>A0ABQ9EIL0_TEGGR</name>
<dbReference type="Gene3D" id="3.20.200.10">
    <property type="entry name" value="MHCK/EF2 kinase"/>
    <property type="match status" value="1"/>
</dbReference>
<dbReference type="PROSITE" id="PS51158">
    <property type="entry name" value="ALPHA_KINASE"/>
    <property type="match status" value="1"/>
</dbReference>
<dbReference type="Proteomes" id="UP001217089">
    <property type="component" value="Unassembled WGS sequence"/>
</dbReference>
<dbReference type="CDD" id="cd04515">
    <property type="entry name" value="Alpha_kinase"/>
    <property type="match status" value="1"/>
</dbReference>
<organism evidence="7 8">
    <name type="scientific">Tegillarca granosa</name>
    <name type="common">Malaysian cockle</name>
    <name type="synonym">Anadara granosa</name>
    <dbReference type="NCBI Taxonomy" id="220873"/>
    <lineage>
        <taxon>Eukaryota</taxon>
        <taxon>Metazoa</taxon>
        <taxon>Spiralia</taxon>
        <taxon>Lophotrochozoa</taxon>
        <taxon>Mollusca</taxon>
        <taxon>Bivalvia</taxon>
        <taxon>Autobranchia</taxon>
        <taxon>Pteriomorphia</taxon>
        <taxon>Arcoida</taxon>
        <taxon>Arcoidea</taxon>
        <taxon>Arcidae</taxon>
        <taxon>Tegillarca</taxon>
    </lineage>
</organism>
<feature type="domain" description="Alpha-type protein kinase" evidence="6">
    <location>
        <begin position="1"/>
        <end position="248"/>
    </location>
</feature>
<evidence type="ECO:0000256" key="1">
    <source>
        <dbReference type="ARBA" id="ARBA00022527"/>
    </source>
</evidence>
<dbReference type="SUPFAM" id="SSF56112">
    <property type="entry name" value="Protein kinase-like (PK-like)"/>
    <property type="match status" value="1"/>
</dbReference>
<proteinExistence type="predicted"/>
<evidence type="ECO:0000259" key="6">
    <source>
        <dbReference type="PROSITE" id="PS51158"/>
    </source>
</evidence>
<gene>
    <name evidence="7" type="ORF">KUTeg_019621</name>
</gene>
<dbReference type="Pfam" id="PF02816">
    <property type="entry name" value="Alpha_kinase"/>
    <property type="match status" value="1"/>
</dbReference>
<keyword evidence="1" id="KW-0723">Serine/threonine-protein kinase</keyword>
<dbReference type="InterPro" id="IPR011009">
    <property type="entry name" value="Kinase-like_dom_sf"/>
</dbReference>
<accession>A0ABQ9EIL0</accession>
<evidence type="ECO:0000313" key="7">
    <source>
        <dbReference type="EMBL" id="KAJ8303225.1"/>
    </source>
</evidence>
<keyword evidence="2" id="KW-0808">Transferase</keyword>
<evidence type="ECO:0000256" key="2">
    <source>
        <dbReference type="ARBA" id="ARBA00022679"/>
    </source>
</evidence>
<evidence type="ECO:0000256" key="3">
    <source>
        <dbReference type="ARBA" id="ARBA00022741"/>
    </source>
</evidence>
<keyword evidence="4" id="KW-0418">Kinase</keyword>
<evidence type="ECO:0000313" key="8">
    <source>
        <dbReference type="Proteomes" id="UP001217089"/>
    </source>
</evidence>
<sequence length="253" mass="28878">MGGLISKLKKTDNSTLPSITKCKDGYSWWASFEFYPLATGKSKTAFEAMMYIPNDFWSKTRSVVKVCNGGTGKEDLLRPEIRTSEIADDYWNKFRKYQSDCPVPKLEIVRPLLAALDCVSILNPVFRFFKQYDKRLEEGEFVLLEPYIEGEFTSFIYSYGVVSSSCPDFLQAFCHFSYFESNGEFVISNLQGTSSEKKIVLSLPCIHSRDRSFGERDMGEKGMLDFFTHHRCSSICANWPKPISDGPVIDSIR</sequence>
<dbReference type="InterPro" id="IPR004166">
    <property type="entry name" value="a-kinase_dom"/>
</dbReference>
<dbReference type="PANTHER" id="PTHR45992">
    <property type="entry name" value="EUKARYOTIC ELONGATION FACTOR 2 KINASE-RELATED"/>
    <property type="match status" value="1"/>
</dbReference>
<keyword evidence="8" id="KW-1185">Reference proteome</keyword>
<keyword evidence="5" id="KW-0067">ATP-binding</keyword>
<dbReference type="InterPro" id="IPR051852">
    <property type="entry name" value="Alpha-type_PK"/>
</dbReference>
<protein>
    <recommendedName>
        <fullName evidence="6">Alpha-type protein kinase domain-containing protein</fullName>
    </recommendedName>
</protein>
<comment type="caution">
    <text evidence="7">The sequence shown here is derived from an EMBL/GenBank/DDBJ whole genome shotgun (WGS) entry which is preliminary data.</text>
</comment>
<evidence type="ECO:0000256" key="4">
    <source>
        <dbReference type="ARBA" id="ARBA00022777"/>
    </source>
</evidence>
<reference evidence="7 8" key="1">
    <citation type="submission" date="2022-12" db="EMBL/GenBank/DDBJ databases">
        <title>Chromosome-level genome of Tegillarca granosa.</title>
        <authorList>
            <person name="Kim J."/>
        </authorList>
    </citation>
    <scope>NUCLEOTIDE SEQUENCE [LARGE SCALE GENOMIC DNA]</scope>
    <source>
        <strain evidence="7">Teg-2019</strain>
        <tissue evidence="7">Adductor muscle</tissue>
    </source>
</reference>
<keyword evidence="3" id="KW-0547">Nucleotide-binding</keyword>
<evidence type="ECO:0000256" key="5">
    <source>
        <dbReference type="ARBA" id="ARBA00022840"/>
    </source>
</evidence>
<dbReference type="EMBL" id="JARBDR010000917">
    <property type="protein sequence ID" value="KAJ8303225.1"/>
    <property type="molecule type" value="Genomic_DNA"/>
</dbReference>
<dbReference type="SMART" id="SM00811">
    <property type="entry name" value="Alpha_kinase"/>
    <property type="match status" value="1"/>
</dbReference>